<reference evidence="5 6" key="1">
    <citation type="submission" date="2018-10" db="EMBL/GenBank/DDBJ databases">
        <authorList>
            <person name="Li J."/>
        </authorList>
    </citation>
    <scope>NUCLEOTIDE SEQUENCE [LARGE SCALE GENOMIC DNA]</scope>
    <source>
        <strain evidence="5 6">JCM 11654</strain>
    </source>
</reference>
<gene>
    <name evidence="5" type="ORF">D9V34_16160</name>
</gene>
<name>A0A3L7AFW1_9MICO</name>
<dbReference type="InterPro" id="IPR005511">
    <property type="entry name" value="SMP-30"/>
</dbReference>
<dbReference type="GO" id="GO:0005509">
    <property type="term" value="F:calcium ion binding"/>
    <property type="evidence" value="ECO:0007669"/>
    <property type="project" value="TreeGrafter"/>
</dbReference>
<dbReference type="OrthoDB" id="2633250at2"/>
<evidence type="ECO:0000259" key="4">
    <source>
        <dbReference type="Pfam" id="PF08450"/>
    </source>
</evidence>
<dbReference type="RefSeq" id="WP_121689489.1">
    <property type="nucleotide sequence ID" value="NZ_RCUY01000015.1"/>
</dbReference>
<feature type="binding site" evidence="3">
    <location>
        <position position="118"/>
    </location>
    <ligand>
        <name>substrate</name>
    </ligand>
</feature>
<dbReference type="Gene3D" id="2.120.10.30">
    <property type="entry name" value="TolB, C-terminal domain"/>
    <property type="match status" value="1"/>
</dbReference>
<sequence length="284" mass="30722">MTQAEQVTDPIAYHGEGAVWSPAWGGLRWVDMLAGDILSLDARTGRVDRLDTGSSVAAMIRPRENGGFLVVTEREFALWNEDGQEWISDPVWQGASHRFNEGSTTPEGNLFVGTMGYDQVPGTAEVFGFSATREITPLFDGVTISNGMGFTADGSLMYYVDTPTRRIDVFDYADGVPTNRRPFVTLPEGIGGPDGLCVDAEDGVWLALYGGSGVRRYDRHGVLTDTIDLPVSKVTSCTFGGEDLRTLYITTSREFLEPHEEPLAGSVFAATVAIPGRPVTPFAG</sequence>
<dbReference type="Pfam" id="PF08450">
    <property type="entry name" value="SGL"/>
    <property type="match status" value="1"/>
</dbReference>
<keyword evidence="3" id="KW-0479">Metal-binding</keyword>
<proteinExistence type="inferred from homology"/>
<organism evidence="5 6">
    <name type="scientific">Mycetocola lacteus</name>
    <dbReference type="NCBI Taxonomy" id="76637"/>
    <lineage>
        <taxon>Bacteria</taxon>
        <taxon>Bacillati</taxon>
        <taxon>Actinomycetota</taxon>
        <taxon>Actinomycetes</taxon>
        <taxon>Micrococcales</taxon>
        <taxon>Microbacteriaceae</taxon>
        <taxon>Mycetocola</taxon>
    </lineage>
</organism>
<evidence type="ECO:0000256" key="2">
    <source>
        <dbReference type="PIRSR" id="PIRSR605511-1"/>
    </source>
</evidence>
<dbReference type="InterPro" id="IPR011042">
    <property type="entry name" value="6-blade_b-propeller_TolB-like"/>
</dbReference>
<feature type="binding site" evidence="3">
    <location>
        <position position="16"/>
    </location>
    <ligand>
        <name>a divalent metal cation</name>
        <dbReference type="ChEBI" id="CHEBI:60240"/>
    </ligand>
</feature>
<feature type="binding site" evidence="3">
    <location>
        <position position="100"/>
    </location>
    <ligand>
        <name>substrate</name>
    </ligand>
</feature>
<comment type="cofactor">
    <cofactor evidence="3">
        <name>Zn(2+)</name>
        <dbReference type="ChEBI" id="CHEBI:29105"/>
    </cofactor>
    <text evidence="3">Binds 1 divalent metal cation per subunit.</text>
</comment>
<feature type="binding site" evidence="3">
    <location>
        <position position="98"/>
    </location>
    <ligand>
        <name>substrate</name>
    </ligand>
</feature>
<evidence type="ECO:0000256" key="3">
    <source>
        <dbReference type="PIRSR" id="PIRSR605511-2"/>
    </source>
</evidence>
<dbReference type="GO" id="GO:0019853">
    <property type="term" value="P:L-ascorbic acid biosynthetic process"/>
    <property type="evidence" value="ECO:0007669"/>
    <property type="project" value="TreeGrafter"/>
</dbReference>
<keyword evidence="6" id="KW-1185">Reference proteome</keyword>
<dbReference type="EMBL" id="RCUY01000015">
    <property type="protein sequence ID" value="RLP79323.1"/>
    <property type="molecule type" value="Genomic_DNA"/>
</dbReference>
<dbReference type="Proteomes" id="UP000269438">
    <property type="component" value="Unassembled WGS sequence"/>
</dbReference>
<dbReference type="GO" id="GO:0004341">
    <property type="term" value="F:gluconolactonase activity"/>
    <property type="evidence" value="ECO:0007669"/>
    <property type="project" value="TreeGrafter"/>
</dbReference>
<dbReference type="PANTHER" id="PTHR10907:SF47">
    <property type="entry name" value="REGUCALCIN"/>
    <property type="match status" value="1"/>
</dbReference>
<comment type="similarity">
    <text evidence="1">Belongs to the SMP-30/CGR1 family.</text>
</comment>
<dbReference type="AlphaFoldDB" id="A0A3L7AFW1"/>
<dbReference type="SUPFAM" id="SSF63829">
    <property type="entry name" value="Calcium-dependent phosphotriesterase"/>
    <property type="match status" value="1"/>
</dbReference>
<feature type="binding site" evidence="3">
    <location>
        <position position="146"/>
    </location>
    <ligand>
        <name>a divalent metal cation</name>
        <dbReference type="ChEBI" id="CHEBI:60240"/>
    </ligand>
</feature>
<keyword evidence="3" id="KW-0862">Zinc</keyword>
<evidence type="ECO:0000313" key="5">
    <source>
        <dbReference type="EMBL" id="RLP79323.1"/>
    </source>
</evidence>
<comment type="caution">
    <text evidence="5">The sequence shown here is derived from an EMBL/GenBank/DDBJ whole genome shotgun (WGS) entry which is preliminary data.</text>
</comment>
<protein>
    <submittedName>
        <fullName evidence="5">SMP-30/gluconolactonase/LRE family protein</fullName>
    </submittedName>
</protein>
<feature type="binding site" evidence="3">
    <location>
        <position position="194"/>
    </location>
    <ligand>
        <name>a divalent metal cation</name>
        <dbReference type="ChEBI" id="CHEBI:60240"/>
    </ligand>
</feature>
<feature type="domain" description="SMP-30/Gluconolactonase/LRE-like region" evidence="4">
    <location>
        <begin position="15"/>
        <end position="252"/>
    </location>
</feature>
<feature type="active site" description="Proton donor/acceptor" evidence="2">
    <location>
        <position position="194"/>
    </location>
</feature>
<dbReference type="PRINTS" id="PR01790">
    <property type="entry name" value="SMP30FAMILY"/>
</dbReference>
<dbReference type="PANTHER" id="PTHR10907">
    <property type="entry name" value="REGUCALCIN"/>
    <property type="match status" value="1"/>
</dbReference>
<evidence type="ECO:0000256" key="1">
    <source>
        <dbReference type="ARBA" id="ARBA00008853"/>
    </source>
</evidence>
<evidence type="ECO:0000313" key="6">
    <source>
        <dbReference type="Proteomes" id="UP000269438"/>
    </source>
</evidence>
<accession>A0A3L7AFW1</accession>
<dbReference type="InterPro" id="IPR013658">
    <property type="entry name" value="SGL"/>
</dbReference>